<dbReference type="AlphaFoldDB" id="A0A9D4JKY4"/>
<name>A0A9D4JKY4_DREPO</name>
<dbReference type="Proteomes" id="UP000828390">
    <property type="component" value="Unassembled WGS sequence"/>
</dbReference>
<accession>A0A9D4JKY4</accession>
<sequence>MSPNVYKTQFQQLLHLRLLGQLLNLKWQRLVELNMLQQFGPKQTLQFLPTE</sequence>
<protein>
    <submittedName>
        <fullName evidence="1">Uncharacterized protein</fullName>
    </submittedName>
</protein>
<organism evidence="1 2">
    <name type="scientific">Dreissena polymorpha</name>
    <name type="common">Zebra mussel</name>
    <name type="synonym">Mytilus polymorpha</name>
    <dbReference type="NCBI Taxonomy" id="45954"/>
    <lineage>
        <taxon>Eukaryota</taxon>
        <taxon>Metazoa</taxon>
        <taxon>Spiralia</taxon>
        <taxon>Lophotrochozoa</taxon>
        <taxon>Mollusca</taxon>
        <taxon>Bivalvia</taxon>
        <taxon>Autobranchia</taxon>
        <taxon>Heteroconchia</taxon>
        <taxon>Euheterodonta</taxon>
        <taxon>Imparidentia</taxon>
        <taxon>Neoheterodontei</taxon>
        <taxon>Myida</taxon>
        <taxon>Dreissenoidea</taxon>
        <taxon>Dreissenidae</taxon>
        <taxon>Dreissena</taxon>
    </lineage>
</organism>
<comment type="caution">
    <text evidence="1">The sequence shown here is derived from an EMBL/GenBank/DDBJ whole genome shotgun (WGS) entry which is preliminary data.</text>
</comment>
<reference evidence="1" key="1">
    <citation type="journal article" date="2019" name="bioRxiv">
        <title>The Genome of the Zebra Mussel, Dreissena polymorpha: A Resource for Invasive Species Research.</title>
        <authorList>
            <person name="McCartney M.A."/>
            <person name="Auch B."/>
            <person name="Kono T."/>
            <person name="Mallez S."/>
            <person name="Zhang Y."/>
            <person name="Obille A."/>
            <person name="Becker A."/>
            <person name="Abrahante J.E."/>
            <person name="Garbe J."/>
            <person name="Badalamenti J.P."/>
            <person name="Herman A."/>
            <person name="Mangelson H."/>
            <person name="Liachko I."/>
            <person name="Sullivan S."/>
            <person name="Sone E.D."/>
            <person name="Koren S."/>
            <person name="Silverstein K.A.T."/>
            <person name="Beckman K.B."/>
            <person name="Gohl D.M."/>
        </authorList>
    </citation>
    <scope>NUCLEOTIDE SEQUENCE</scope>
    <source>
        <strain evidence="1">Duluth1</strain>
        <tissue evidence="1">Whole animal</tissue>
    </source>
</reference>
<proteinExistence type="predicted"/>
<reference evidence="1" key="2">
    <citation type="submission" date="2020-11" db="EMBL/GenBank/DDBJ databases">
        <authorList>
            <person name="McCartney M.A."/>
            <person name="Auch B."/>
            <person name="Kono T."/>
            <person name="Mallez S."/>
            <person name="Becker A."/>
            <person name="Gohl D.M."/>
            <person name="Silverstein K.A.T."/>
            <person name="Koren S."/>
            <person name="Bechman K.B."/>
            <person name="Herman A."/>
            <person name="Abrahante J.E."/>
            <person name="Garbe J."/>
        </authorList>
    </citation>
    <scope>NUCLEOTIDE SEQUENCE</scope>
    <source>
        <strain evidence="1">Duluth1</strain>
        <tissue evidence="1">Whole animal</tissue>
    </source>
</reference>
<evidence type="ECO:0000313" key="2">
    <source>
        <dbReference type="Proteomes" id="UP000828390"/>
    </source>
</evidence>
<evidence type="ECO:0000313" key="1">
    <source>
        <dbReference type="EMBL" id="KAH3814144.1"/>
    </source>
</evidence>
<gene>
    <name evidence="1" type="ORF">DPMN_142635</name>
</gene>
<keyword evidence="2" id="KW-1185">Reference proteome</keyword>
<dbReference type="EMBL" id="JAIWYP010000006">
    <property type="protein sequence ID" value="KAH3814144.1"/>
    <property type="molecule type" value="Genomic_DNA"/>
</dbReference>